<sequence>MKRSLLLVLLMLASGSTAAAVSVHIGGKPTELLTAQSPGMKVEVRLGIRATTADDPRYVVCEGARPCKGVESLQIRVNGAALVVPRSAYFDLVDLSSATIDLSSKGGSLMLQGGDASESYNVRIRFNKNRVLSREIFVGTSQDDLLEETTYHEASIG</sequence>
<keyword evidence="1" id="KW-0732">Signal</keyword>
<accession>A0ABY7XZ12</accession>
<evidence type="ECO:0000313" key="3">
    <source>
        <dbReference type="Proteomes" id="UP001216828"/>
    </source>
</evidence>
<keyword evidence="3" id="KW-1185">Reference proteome</keyword>
<reference evidence="2 3" key="1">
    <citation type="submission" date="2021-08" db="EMBL/GenBank/DDBJ databases">
        <title>Stenotrophomonas forensis sp. nov., isolated from contaminated viral transport media.</title>
        <authorList>
            <person name="Nguyen S.V."/>
            <person name="Edwards D."/>
            <person name="Scott S."/>
            <person name="Doss J."/>
            <person name="Merid S."/>
            <person name="Zelaya E."/>
            <person name="Maza C."/>
            <person name="Mann M."/>
            <person name="Hamilton B."/>
            <person name="Blackwell R."/>
            <person name="Tran A."/>
            <person name="Hauser J."/>
        </authorList>
    </citation>
    <scope>NUCLEOTIDE SEQUENCE [LARGE SCALE GENOMIC DNA]</scope>
    <source>
        <strain evidence="2 3">DFS-20110405</strain>
    </source>
</reference>
<dbReference type="EMBL" id="CP082270">
    <property type="protein sequence ID" value="WDM62954.1"/>
    <property type="molecule type" value="Genomic_DNA"/>
</dbReference>
<protein>
    <submittedName>
        <fullName evidence="2">Uncharacterized protein</fullName>
    </submittedName>
</protein>
<feature type="chain" id="PRO_5045387142" evidence="1">
    <location>
        <begin position="20"/>
        <end position="157"/>
    </location>
</feature>
<name>A0ABY7XZ12_9GAMM</name>
<feature type="signal peptide" evidence="1">
    <location>
        <begin position="1"/>
        <end position="19"/>
    </location>
</feature>
<evidence type="ECO:0000256" key="1">
    <source>
        <dbReference type="SAM" id="SignalP"/>
    </source>
</evidence>
<proteinExistence type="predicted"/>
<organism evidence="2 3">
    <name type="scientific">Stenotrophomonas forensis</name>
    <dbReference type="NCBI Taxonomy" id="2871169"/>
    <lineage>
        <taxon>Bacteria</taxon>
        <taxon>Pseudomonadati</taxon>
        <taxon>Pseudomonadota</taxon>
        <taxon>Gammaproteobacteria</taxon>
        <taxon>Lysobacterales</taxon>
        <taxon>Lysobacteraceae</taxon>
        <taxon>Stenotrophomonas</taxon>
        <taxon>Stenotrophomonas maltophilia group</taxon>
    </lineage>
</organism>
<dbReference type="Proteomes" id="UP001216828">
    <property type="component" value="Chromosome"/>
</dbReference>
<dbReference type="RefSeq" id="WP_274511022.1">
    <property type="nucleotide sequence ID" value="NZ_CP082270.1"/>
</dbReference>
<gene>
    <name evidence="2" type="ORF">K5L94_17855</name>
</gene>
<evidence type="ECO:0000313" key="2">
    <source>
        <dbReference type="EMBL" id="WDM62954.1"/>
    </source>
</evidence>